<name>A0A8X7UMP0_BRACI</name>
<comment type="caution">
    <text evidence="1">The sequence shown here is derived from an EMBL/GenBank/DDBJ whole genome shotgun (WGS) entry which is preliminary data.</text>
</comment>
<sequence length="98" mass="10028">MVEESSRSSDPAVSSVAVDSSVLVCSGGSLFLGDASSVRLLLCGGTMSRGLALEGLGALVGAVVYGCFRSIPPSFLTAPFLYRVSLTSHLSIKGVLFV</sequence>
<keyword evidence="2" id="KW-1185">Reference proteome</keyword>
<protein>
    <submittedName>
        <fullName evidence="1">Uncharacterized protein</fullName>
    </submittedName>
</protein>
<proteinExistence type="predicted"/>
<dbReference type="EMBL" id="JAAMPC010000011">
    <property type="protein sequence ID" value="KAG2284297.1"/>
    <property type="molecule type" value="Genomic_DNA"/>
</dbReference>
<evidence type="ECO:0000313" key="1">
    <source>
        <dbReference type="EMBL" id="KAG2284297.1"/>
    </source>
</evidence>
<accession>A0A8X7UMP0</accession>
<evidence type="ECO:0000313" key="2">
    <source>
        <dbReference type="Proteomes" id="UP000886595"/>
    </source>
</evidence>
<dbReference type="Proteomes" id="UP000886595">
    <property type="component" value="Unassembled WGS sequence"/>
</dbReference>
<organism evidence="1 2">
    <name type="scientific">Brassica carinata</name>
    <name type="common">Ethiopian mustard</name>
    <name type="synonym">Abyssinian cabbage</name>
    <dbReference type="NCBI Taxonomy" id="52824"/>
    <lineage>
        <taxon>Eukaryota</taxon>
        <taxon>Viridiplantae</taxon>
        <taxon>Streptophyta</taxon>
        <taxon>Embryophyta</taxon>
        <taxon>Tracheophyta</taxon>
        <taxon>Spermatophyta</taxon>
        <taxon>Magnoliopsida</taxon>
        <taxon>eudicotyledons</taxon>
        <taxon>Gunneridae</taxon>
        <taxon>Pentapetalae</taxon>
        <taxon>rosids</taxon>
        <taxon>malvids</taxon>
        <taxon>Brassicales</taxon>
        <taxon>Brassicaceae</taxon>
        <taxon>Brassiceae</taxon>
        <taxon>Brassica</taxon>
    </lineage>
</organism>
<gene>
    <name evidence="1" type="ORF">Bca52824_055517</name>
</gene>
<dbReference type="AlphaFoldDB" id="A0A8X7UMP0"/>
<reference evidence="1 2" key="1">
    <citation type="submission" date="2020-02" db="EMBL/GenBank/DDBJ databases">
        <authorList>
            <person name="Ma Q."/>
            <person name="Huang Y."/>
            <person name="Song X."/>
            <person name="Pei D."/>
        </authorList>
    </citation>
    <scope>NUCLEOTIDE SEQUENCE [LARGE SCALE GENOMIC DNA]</scope>
    <source>
        <strain evidence="1">Sxm20200214</strain>
        <tissue evidence="1">Leaf</tissue>
    </source>
</reference>